<reference evidence="1" key="1">
    <citation type="submission" date="2021-02" db="EMBL/GenBank/DDBJ databases">
        <authorList>
            <person name="Nowell W R."/>
        </authorList>
    </citation>
    <scope>NUCLEOTIDE SEQUENCE</scope>
    <source>
        <strain evidence="1">Ploen Becks lab</strain>
    </source>
</reference>
<dbReference type="EMBL" id="CAJNOC010000786">
    <property type="protein sequence ID" value="CAF0802815.1"/>
    <property type="molecule type" value="Genomic_DNA"/>
</dbReference>
<accession>A0A813T1S2</accession>
<evidence type="ECO:0000313" key="1">
    <source>
        <dbReference type="EMBL" id="CAF0802815.1"/>
    </source>
</evidence>
<gene>
    <name evidence="1" type="ORF">OXX778_LOCUS6561</name>
</gene>
<dbReference type="AlphaFoldDB" id="A0A813T1S2"/>
<organism evidence="1 2">
    <name type="scientific">Brachionus calyciflorus</name>
    <dbReference type="NCBI Taxonomy" id="104777"/>
    <lineage>
        <taxon>Eukaryota</taxon>
        <taxon>Metazoa</taxon>
        <taxon>Spiralia</taxon>
        <taxon>Gnathifera</taxon>
        <taxon>Rotifera</taxon>
        <taxon>Eurotatoria</taxon>
        <taxon>Monogononta</taxon>
        <taxon>Pseudotrocha</taxon>
        <taxon>Ploima</taxon>
        <taxon>Brachionidae</taxon>
        <taxon>Brachionus</taxon>
    </lineage>
</organism>
<proteinExistence type="predicted"/>
<evidence type="ECO:0000313" key="2">
    <source>
        <dbReference type="Proteomes" id="UP000663879"/>
    </source>
</evidence>
<keyword evidence="2" id="KW-1185">Reference proteome</keyword>
<name>A0A813T1S2_9BILA</name>
<protein>
    <submittedName>
        <fullName evidence="1">Uncharacterized protein</fullName>
    </submittedName>
</protein>
<comment type="caution">
    <text evidence="1">The sequence shown here is derived from an EMBL/GenBank/DDBJ whole genome shotgun (WGS) entry which is preliminary data.</text>
</comment>
<sequence>MINALLNHKEKYMTKDKTLFIDSQDIGKILRSSSNEWMKGLNTQVKANYSDQEPLDSLRNSTLLVTFNSRTDIVYDYPDSDLENLENFPHENFVFGRILAQ</sequence>
<dbReference type="Proteomes" id="UP000663879">
    <property type="component" value="Unassembled WGS sequence"/>
</dbReference>